<dbReference type="KEGG" id="amij:EQM06_09825"/>
<dbReference type="AlphaFoldDB" id="A0A410PX30"/>
<gene>
    <name evidence="2" type="ORF">EQM06_09825</name>
</gene>
<evidence type="ECO:0000313" key="2">
    <source>
        <dbReference type="EMBL" id="QAT43489.1"/>
    </source>
</evidence>
<evidence type="ECO:0000256" key="1">
    <source>
        <dbReference type="SAM" id="MobiDB-lite"/>
    </source>
</evidence>
<dbReference type="EMBL" id="CP035281">
    <property type="protein sequence ID" value="QAT43489.1"/>
    <property type="molecule type" value="Genomic_DNA"/>
</dbReference>
<proteinExistence type="predicted"/>
<dbReference type="Pfam" id="PF14262">
    <property type="entry name" value="Cthe_2159"/>
    <property type="match status" value="2"/>
</dbReference>
<feature type="compositionally biased region" description="Polar residues" evidence="1">
    <location>
        <begin position="392"/>
        <end position="405"/>
    </location>
</feature>
<evidence type="ECO:0000313" key="3">
    <source>
        <dbReference type="Proteomes" id="UP000287601"/>
    </source>
</evidence>
<feature type="region of interest" description="Disordered" evidence="1">
    <location>
        <begin position="389"/>
        <end position="408"/>
    </location>
</feature>
<reference evidence="2 3" key="1">
    <citation type="submission" date="2019-01" db="EMBL/GenBank/DDBJ databases">
        <title>Draft genomes of a novel of Aminipila strains.</title>
        <authorList>
            <person name="Ma S."/>
        </authorList>
    </citation>
    <scope>NUCLEOTIDE SEQUENCE [LARGE SCALE GENOMIC DNA]</scope>
    <source>
        <strain evidence="3">JN-39</strain>
    </source>
</reference>
<accession>A0A410PX30</accession>
<protein>
    <submittedName>
        <fullName evidence="2">Carbohydrate-binding domain-containing protein</fullName>
    </submittedName>
</protein>
<organism evidence="2 3">
    <name type="scientific">Aminipila luticellarii</name>
    <dbReference type="NCBI Taxonomy" id="2507160"/>
    <lineage>
        <taxon>Bacteria</taxon>
        <taxon>Bacillati</taxon>
        <taxon>Bacillota</taxon>
        <taxon>Clostridia</taxon>
        <taxon>Peptostreptococcales</taxon>
        <taxon>Anaerovoracaceae</taxon>
        <taxon>Aminipila</taxon>
    </lineage>
</organism>
<dbReference type="OrthoDB" id="9812829at2"/>
<dbReference type="InterPro" id="IPR025584">
    <property type="entry name" value="Cthe_2159"/>
</dbReference>
<name>A0A410PX30_9FIRM</name>
<keyword evidence="3" id="KW-1185">Reference proteome</keyword>
<dbReference type="Proteomes" id="UP000287601">
    <property type="component" value="Chromosome"/>
</dbReference>
<sequence>MFNMKTEMLKEGKKKVIVGALAGAMVFSSFGISVLTAEAADVSGTDSKVVLYEKDTQLAAMAAKAAETKTYTDYTAGDYQKVTLNGGSITFDGTGAEVSGSNLLINAAGTYVISGTLNNGAIIVDSADEANVTLVLNNANITCKNGAPIYVKNCGKNVIISLPNGTANTVTDGSSYTYEYAAKETDSETGEVSTEPSAAIFSKDDLKINGSGTLTVNANYNDGITGKDDVEITEATLVIQAADDGIVGKDSVVIGSGSVTIKAGGDGIKSTNSEDATKGYIAIADGAFNITSGNDGIQAESILLTLGGDYTIKTGEGAAAAKAKTSQDNMRMPQGNMQMPQGTTQGGMQMPQGTTQSGMQMPQGGFQGMQPPQNTSDSAIRPERIRPDAVSGATQKTGQDAASSGTNKTTKAAITGTATTAAAVTETETESAKALKAGTKVVIQDGTFKIDSEDDAIHSNDSVAVASGDFELATGDDGIHADNTLDIYSGDINITKSYEGLESTEMNLNGGTIRIVASDDGINISGGNDNSGLRGAWGMNATQTASTSTAAASAASTSEASSKLTISGGKINVNAGGDGIDVNGSGYMTGGTVAVSGPTDNGNAGLDYDGVFEVTGGTLIVAGSSGMAQAPSSGTTVNTIATAVATQAAGTELKLVSSSGTTVMSFTPEKQFSHIVISSPLIQKGSTYKLMAGSTELASFTADSIVTNLSGDGFSGGMMNQGGRQNMQNGQNN</sequence>